<sequence>MKIFGKYVFPRQIIVFGSGVLFLASTTYDVHRSIKNNEAPPSKEQIEGLEEYIRNPEQKQNQKSNKVPYEMEADRRPPPPPLPDPPPVDHRRSLIGEELEGTHWRNSKWKQTRLQSVDKLARVNRTPSKRDLTH</sequence>
<gene>
    <name evidence="1" type="ORF">Vadar_015812</name>
</gene>
<keyword evidence="2" id="KW-1185">Reference proteome</keyword>
<name>A0ACB7YDS2_9ERIC</name>
<evidence type="ECO:0000313" key="2">
    <source>
        <dbReference type="Proteomes" id="UP000828048"/>
    </source>
</evidence>
<protein>
    <submittedName>
        <fullName evidence="1">Uncharacterized protein</fullName>
    </submittedName>
</protein>
<reference evidence="1 2" key="1">
    <citation type="journal article" date="2021" name="Hortic Res">
        <title>High-quality reference genome and annotation aids understanding of berry development for evergreen blueberry (Vaccinium darrowii).</title>
        <authorList>
            <person name="Yu J."/>
            <person name="Hulse-Kemp A.M."/>
            <person name="Babiker E."/>
            <person name="Staton M."/>
        </authorList>
    </citation>
    <scope>NUCLEOTIDE SEQUENCE [LARGE SCALE GENOMIC DNA]</scope>
    <source>
        <strain evidence="2">cv. NJ 8807/NJ 8810</strain>
        <tissue evidence="1">Young leaf</tissue>
    </source>
</reference>
<accession>A0ACB7YDS2</accession>
<evidence type="ECO:0000313" key="1">
    <source>
        <dbReference type="EMBL" id="KAH7851726.1"/>
    </source>
</evidence>
<proteinExistence type="predicted"/>
<dbReference type="Proteomes" id="UP000828048">
    <property type="component" value="Chromosome 8"/>
</dbReference>
<comment type="caution">
    <text evidence="1">The sequence shown here is derived from an EMBL/GenBank/DDBJ whole genome shotgun (WGS) entry which is preliminary data.</text>
</comment>
<organism evidence="1 2">
    <name type="scientific">Vaccinium darrowii</name>
    <dbReference type="NCBI Taxonomy" id="229202"/>
    <lineage>
        <taxon>Eukaryota</taxon>
        <taxon>Viridiplantae</taxon>
        <taxon>Streptophyta</taxon>
        <taxon>Embryophyta</taxon>
        <taxon>Tracheophyta</taxon>
        <taxon>Spermatophyta</taxon>
        <taxon>Magnoliopsida</taxon>
        <taxon>eudicotyledons</taxon>
        <taxon>Gunneridae</taxon>
        <taxon>Pentapetalae</taxon>
        <taxon>asterids</taxon>
        <taxon>Ericales</taxon>
        <taxon>Ericaceae</taxon>
        <taxon>Vaccinioideae</taxon>
        <taxon>Vaccinieae</taxon>
        <taxon>Vaccinium</taxon>
    </lineage>
</organism>
<dbReference type="EMBL" id="CM037158">
    <property type="protein sequence ID" value="KAH7851726.1"/>
    <property type="molecule type" value="Genomic_DNA"/>
</dbReference>